<dbReference type="PANTHER" id="PTHR32294:SF4">
    <property type="entry name" value="ERROR-PRONE DNA POLYMERASE"/>
    <property type="match status" value="1"/>
</dbReference>
<gene>
    <name evidence="2" type="ORF">H9Y04_40625</name>
</gene>
<sequence>MAGVTHLHAASGFSARYGASHPEALVRRATELDMGTLTLTDRDTVAGAVRFAKACAKYGVRPVFGVELAVAAHAPEEVAKRRTPVRGGAHVAEPPLRITLLAKNMPGWARRLDADGLAQAVREQAARAASRWSGAYLG</sequence>
<dbReference type="PANTHER" id="PTHR32294">
    <property type="entry name" value="DNA POLYMERASE III SUBUNIT ALPHA"/>
    <property type="match status" value="1"/>
</dbReference>
<name>A0ABR7STN3_9ACTN</name>
<evidence type="ECO:0000259" key="1">
    <source>
        <dbReference type="SMART" id="SM00481"/>
    </source>
</evidence>
<proteinExistence type="predicted"/>
<dbReference type="CDD" id="cd07431">
    <property type="entry name" value="PHP_PolIIIA"/>
    <property type="match status" value="1"/>
</dbReference>
<organism evidence="2 3">
    <name type="scientific">Streptomyces polyasparticus</name>
    <dbReference type="NCBI Taxonomy" id="2767826"/>
    <lineage>
        <taxon>Bacteria</taxon>
        <taxon>Bacillati</taxon>
        <taxon>Actinomycetota</taxon>
        <taxon>Actinomycetes</taxon>
        <taxon>Kitasatosporales</taxon>
        <taxon>Streptomycetaceae</taxon>
        <taxon>Streptomyces</taxon>
    </lineage>
</organism>
<dbReference type="InterPro" id="IPR004013">
    <property type="entry name" value="PHP_dom"/>
</dbReference>
<dbReference type="Gene3D" id="3.20.20.140">
    <property type="entry name" value="Metal-dependent hydrolases"/>
    <property type="match status" value="1"/>
</dbReference>
<dbReference type="EMBL" id="JACTVJ010000030">
    <property type="protein sequence ID" value="MBC9718852.1"/>
    <property type="molecule type" value="Genomic_DNA"/>
</dbReference>
<keyword evidence="3" id="KW-1185">Reference proteome</keyword>
<dbReference type="InterPro" id="IPR004805">
    <property type="entry name" value="DnaE2/DnaE/PolC"/>
</dbReference>
<dbReference type="InterPro" id="IPR003141">
    <property type="entry name" value="Pol/His_phosphatase_N"/>
</dbReference>
<accession>A0ABR7STN3</accession>
<protein>
    <submittedName>
        <fullName evidence="2">PHP domain-containing protein</fullName>
    </submittedName>
</protein>
<reference evidence="2 3" key="1">
    <citation type="submission" date="2020-08" db="EMBL/GenBank/DDBJ databases">
        <title>Genemic of Streptomyces polyaspartic.</title>
        <authorList>
            <person name="Liu W."/>
        </authorList>
    </citation>
    <scope>NUCLEOTIDE SEQUENCE [LARGE SCALE GENOMIC DNA]</scope>
    <source>
        <strain evidence="2 3">TRM66268-LWL</strain>
    </source>
</reference>
<evidence type="ECO:0000313" key="3">
    <source>
        <dbReference type="Proteomes" id="UP000642284"/>
    </source>
</evidence>
<dbReference type="SUPFAM" id="SSF89550">
    <property type="entry name" value="PHP domain-like"/>
    <property type="match status" value="1"/>
</dbReference>
<dbReference type="Pfam" id="PF02811">
    <property type="entry name" value="PHP"/>
    <property type="match status" value="1"/>
</dbReference>
<dbReference type="InterPro" id="IPR016195">
    <property type="entry name" value="Pol/histidinol_Pase-like"/>
</dbReference>
<dbReference type="SMART" id="SM00481">
    <property type="entry name" value="POLIIIAc"/>
    <property type="match status" value="1"/>
</dbReference>
<feature type="domain" description="Polymerase/histidinol phosphatase N-terminal" evidence="1">
    <location>
        <begin position="5"/>
        <end position="72"/>
    </location>
</feature>
<comment type="caution">
    <text evidence="2">The sequence shown here is derived from an EMBL/GenBank/DDBJ whole genome shotgun (WGS) entry which is preliminary data.</text>
</comment>
<dbReference type="Proteomes" id="UP000642284">
    <property type="component" value="Unassembled WGS sequence"/>
</dbReference>
<evidence type="ECO:0000313" key="2">
    <source>
        <dbReference type="EMBL" id="MBC9718852.1"/>
    </source>
</evidence>